<dbReference type="Pfam" id="PF12412">
    <property type="entry name" value="DUF3667"/>
    <property type="match status" value="1"/>
</dbReference>
<keyword evidence="1" id="KW-0472">Membrane</keyword>
<dbReference type="RefSeq" id="WP_177229121.1">
    <property type="nucleotide sequence ID" value="NZ_FPBK01000010.1"/>
</dbReference>
<keyword evidence="1" id="KW-0812">Transmembrane</keyword>
<protein>
    <recommendedName>
        <fullName evidence="4">DUF3667 domain-containing protein</fullName>
    </recommendedName>
</protein>
<feature type="transmembrane region" description="Helical" evidence="1">
    <location>
        <begin position="163"/>
        <end position="187"/>
    </location>
</feature>
<dbReference type="STRING" id="1224947.SAMN05216480_11032"/>
<dbReference type="AlphaFoldDB" id="A0A1I7HM04"/>
<feature type="transmembrane region" description="Helical" evidence="1">
    <location>
        <begin position="222"/>
        <end position="254"/>
    </location>
</feature>
<dbReference type="EMBL" id="FPBK01000010">
    <property type="protein sequence ID" value="SFU61787.1"/>
    <property type="molecule type" value="Genomic_DNA"/>
</dbReference>
<name>A0A1I7HM04_9FLAO</name>
<reference evidence="2 3" key="1">
    <citation type="submission" date="2016-10" db="EMBL/GenBank/DDBJ databases">
        <authorList>
            <person name="de Groot N.N."/>
        </authorList>
    </citation>
    <scope>NUCLEOTIDE SEQUENCE [LARGE SCALE GENOMIC DNA]</scope>
    <source>
        <strain evidence="2 3">CGMCC 1.12333</strain>
    </source>
</reference>
<feature type="transmembrane region" description="Helical" evidence="1">
    <location>
        <begin position="77"/>
        <end position="95"/>
    </location>
</feature>
<keyword evidence="3" id="KW-1185">Reference proteome</keyword>
<feature type="transmembrane region" description="Helical" evidence="1">
    <location>
        <begin position="193"/>
        <end position="210"/>
    </location>
</feature>
<sequence length="256" mass="29521">MECLNCQSVVVGNYCSNCGQAAKATKINNKYLFREVPEAIFNLEKGFWFTLWEIMKNPVKVTKAYLNGRRANYYKPISLLLLVVSAYFIVFKLILPKGAYLEKLASLDSRYGSDAVANEAQAMIYDYMFGYPIFIYLVSLPIFAFGFYLAFKKYKYSFGEHFYISVILMIYHLMISSIPTLLLTYFFGFETGSFLSMGFYIVYVFFYYFFYKEHGVSFFESLWRVVWGGFLICVFGIVGITIIAIPAGIIFAMVNS</sequence>
<keyword evidence="1" id="KW-1133">Transmembrane helix</keyword>
<evidence type="ECO:0000256" key="1">
    <source>
        <dbReference type="SAM" id="Phobius"/>
    </source>
</evidence>
<feature type="transmembrane region" description="Helical" evidence="1">
    <location>
        <begin position="133"/>
        <end position="151"/>
    </location>
</feature>
<evidence type="ECO:0008006" key="4">
    <source>
        <dbReference type="Google" id="ProtNLM"/>
    </source>
</evidence>
<accession>A0A1I7HM04</accession>
<gene>
    <name evidence="2" type="ORF">SAMN05216480_11032</name>
</gene>
<dbReference type="Proteomes" id="UP000199138">
    <property type="component" value="Unassembled WGS sequence"/>
</dbReference>
<dbReference type="InterPro" id="IPR022134">
    <property type="entry name" value="DUF3667"/>
</dbReference>
<evidence type="ECO:0000313" key="2">
    <source>
        <dbReference type="EMBL" id="SFU61787.1"/>
    </source>
</evidence>
<organism evidence="2 3">
    <name type="scientific">Pustulibacterium marinum</name>
    <dbReference type="NCBI Taxonomy" id="1224947"/>
    <lineage>
        <taxon>Bacteria</taxon>
        <taxon>Pseudomonadati</taxon>
        <taxon>Bacteroidota</taxon>
        <taxon>Flavobacteriia</taxon>
        <taxon>Flavobacteriales</taxon>
        <taxon>Flavobacteriaceae</taxon>
        <taxon>Pustulibacterium</taxon>
    </lineage>
</organism>
<proteinExistence type="predicted"/>
<evidence type="ECO:0000313" key="3">
    <source>
        <dbReference type="Proteomes" id="UP000199138"/>
    </source>
</evidence>